<dbReference type="InterPro" id="IPR003314">
    <property type="entry name" value="Mu-type_HTH"/>
</dbReference>
<dbReference type="PROSITE" id="PS51702">
    <property type="entry name" value="HTH_MU"/>
    <property type="match status" value="1"/>
</dbReference>
<dbReference type="Proteomes" id="UP000010290">
    <property type="component" value="Chromosome"/>
</dbReference>
<feature type="domain" description="HTH Mu-type" evidence="1">
    <location>
        <begin position="1"/>
        <end position="70"/>
    </location>
</feature>
<keyword evidence="3" id="KW-1185">Reference proteome</keyword>
<dbReference type="InterPro" id="IPR036388">
    <property type="entry name" value="WH-like_DNA-bd_sf"/>
</dbReference>
<dbReference type="PATRIC" id="fig|1141660.3.peg.2728"/>
<dbReference type="GO" id="GO:0003677">
    <property type="term" value="F:DNA binding"/>
    <property type="evidence" value="ECO:0007669"/>
    <property type="project" value="InterPro"/>
</dbReference>
<dbReference type="RefSeq" id="WP_008916482.1">
    <property type="nucleotide sequence ID" value="NZ_CM001773.1"/>
</dbReference>
<dbReference type="InterPro" id="IPR009061">
    <property type="entry name" value="DNA-bd_dom_put_sf"/>
</dbReference>
<accession>K8W0W0</accession>
<dbReference type="OrthoDB" id="5676324at2"/>
<sequence>MSIWLAAKECVGLPDFPTRLQNIRSRLDKYSGENENYRRRRDGTKAFEYHIDCFPEHIQEIIKSRFYAQALETQVPVIVEPSETKTPRSTQLATDLNLMRQCPALLDRKVGELTGNQKDIADARAMLAQEVLKLIRLGSSRTAAVKMISEQSRDHALPTHLQRAADAANARKGKSRKGISVRSLQEWVTVYQSTSNSAERLALLAPGHHKARKPEQVAWLPAFLVHWRDTQGFSMKECYRKFCKDWEEHYQDEPAMLSAVPSYDAIRREMNKMPKRERMRGRITGSTATSLEPYQKRDWSQLPVNGCWISDGKSMNMKVAQSMNCISRISTL</sequence>
<comment type="caution">
    <text evidence="2">The sequence shown here is derived from an EMBL/GenBank/DDBJ whole genome shotgun (WGS) entry which is preliminary data.</text>
</comment>
<evidence type="ECO:0000313" key="2">
    <source>
        <dbReference type="EMBL" id="EKT54183.1"/>
    </source>
</evidence>
<gene>
    <name evidence="2" type="ORF">OO7_13668</name>
</gene>
<name>K8W0W0_9GAMM</name>
<dbReference type="HOGENOM" id="CLU_072311_0_0_6"/>
<reference evidence="2 3" key="1">
    <citation type="journal article" date="2012" name="BMC Genomics">
        <title>Comparative genomics of bacteria in the genus Providencia isolated from wild Drosophila melanogaster.</title>
        <authorList>
            <person name="Galac M.R."/>
            <person name="Lazzaro B.P."/>
        </authorList>
    </citation>
    <scope>NUCLEOTIDE SEQUENCE [LARGE SCALE GENOMIC DNA]</scope>
    <source>
        <strain evidence="2 3">DSM 19967</strain>
    </source>
</reference>
<dbReference type="Gene3D" id="1.10.10.10">
    <property type="entry name" value="Winged helix-like DNA-binding domain superfamily/Winged helix DNA-binding domain"/>
    <property type="match status" value="1"/>
</dbReference>
<protein>
    <submittedName>
        <fullName evidence="2">Transposase</fullName>
    </submittedName>
</protein>
<evidence type="ECO:0000259" key="1">
    <source>
        <dbReference type="PROSITE" id="PS51702"/>
    </source>
</evidence>
<proteinExistence type="predicted"/>
<evidence type="ECO:0000313" key="3">
    <source>
        <dbReference type="Proteomes" id="UP000010290"/>
    </source>
</evidence>
<organism evidence="2 3">
    <name type="scientific">Providencia sneebia DSM 19967</name>
    <dbReference type="NCBI Taxonomy" id="1141660"/>
    <lineage>
        <taxon>Bacteria</taxon>
        <taxon>Pseudomonadati</taxon>
        <taxon>Pseudomonadota</taxon>
        <taxon>Gammaproteobacteria</taxon>
        <taxon>Enterobacterales</taxon>
        <taxon>Morganellaceae</taxon>
        <taxon>Providencia</taxon>
    </lineage>
</organism>
<dbReference type="AlphaFoldDB" id="K8W0W0"/>
<dbReference type="EMBL" id="AKKN01000011">
    <property type="protein sequence ID" value="EKT54183.1"/>
    <property type="molecule type" value="Genomic_DNA"/>
</dbReference>
<dbReference type="SUPFAM" id="SSF46955">
    <property type="entry name" value="Putative DNA-binding domain"/>
    <property type="match status" value="1"/>
</dbReference>